<dbReference type="EMBL" id="KZ293462">
    <property type="protein sequence ID" value="PBK62930.1"/>
    <property type="molecule type" value="Genomic_DNA"/>
</dbReference>
<dbReference type="SUPFAM" id="SSF54909">
    <property type="entry name" value="Dimeric alpha+beta barrel"/>
    <property type="match status" value="1"/>
</dbReference>
<protein>
    <recommendedName>
        <fullName evidence="3">Rhamnose mutarotase</fullName>
    </recommendedName>
</protein>
<dbReference type="AlphaFoldDB" id="A0A2H3AZJ6"/>
<organism evidence="1 2">
    <name type="scientific">Armillaria solidipes</name>
    <dbReference type="NCBI Taxonomy" id="1076256"/>
    <lineage>
        <taxon>Eukaryota</taxon>
        <taxon>Fungi</taxon>
        <taxon>Dikarya</taxon>
        <taxon>Basidiomycota</taxon>
        <taxon>Agaricomycotina</taxon>
        <taxon>Agaricomycetes</taxon>
        <taxon>Agaricomycetidae</taxon>
        <taxon>Agaricales</taxon>
        <taxon>Marasmiineae</taxon>
        <taxon>Physalacriaceae</taxon>
        <taxon>Armillaria</taxon>
    </lineage>
</organism>
<dbReference type="Gene3D" id="3.30.70.100">
    <property type="match status" value="1"/>
</dbReference>
<reference evidence="2" key="1">
    <citation type="journal article" date="2017" name="Nat. Ecol. Evol.">
        <title>Genome expansion and lineage-specific genetic innovations in the forest pathogenic fungi Armillaria.</title>
        <authorList>
            <person name="Sipos G."/>
            <person name="Prasanna A.N."/>
            <person name="Walter M.C."/>
            <person name="O'Connor E."/>
            <person name="Balint B."/>
            <person name="Krizsan K."/>
            <person name="Kiss B."/>
            <person name="Hess J."/>
            <person name="Varga T."/>
            <person name="Slot J."/>
            <person name="Riley R."/>
            <person name="Boka B."/>
            <person name="Rigling D."/>
            <person name="Barry K."/>
            <person name="Lee J."/>
            <person name="Mihaltcheva S."/>
            <person name="LaButti K."/>
            <person name="Lipzen A."/>
            <person name="Waldron R."/>
            <person name="Moloney N.M."/>
            <person name="Sperisen C."/>
            <person name="Kredics L."/>
            <person name="Vagvoelgyi C."/>
            <person name="Patrignani A."/>
            <person name="Fitzpatrick D."/>
            <person name="Nagy I."/>
            <person name="Doyle S."/>
            <person name="Anderson J.B."/>
            <person name="Grigoriev I.V."/>
            <person name="Gueldener U."/>
            <person name="Muensterkoetter M."/>
            <person name="Nagy L.G."/>
        </authorList>
    </citation>
    <scope>NUCLEOTIDE SEQUENCE [LARGE SCALE GENOMIC DNA]</scope>
    <source>
        <strain evidence="2">28-4</strain>
    </source>
</reference>
<name>A0A2H3AZJ6_9AGAR</name>
<dbReference type="PANTHER" id="PTHR34389:SF2">
    <property type="entry name" value="L-RHAMNOSE MUTAROTASE"/>
    <property type="match status" value="1"/>
</dbReference>
<dbReference type="STRING" id="1076256.A0A2H3AZJ6"/>
<dbReference type="Pfam" id="PF05336">
    <property type="entry name" value="rhaM"/>
    <property type="match status" value="1"/>
</dbReference>
<evidence type="ECO:0008006" key="3">
    <source>
        <dbReference type="Google" id="ProtNLM"/>
    </source>
</evidence>
<keyword evidence="2" id="KW-1185">Reference proteome</keyword>
<gene>
    <name evidence="1" type="ORF">ARMSODRAFT_895246</name>
</gene>
<dbReference type="InterPro" id="IPR011008">
    <property type="entry name" value="Dimeric_a/b-barrel"/>
</dbReference>
<feature type="non-terminal residue" evidence="1">
    <location>
        <position position="1"/>
    </location>
</feature>
<sequence length="73" mass="8333">PSVLAALERGHIIDYSIDFYALQLFIANMKYTSTDYEVDMKKDPEMQRWWATTDGMQESLVEGATGSGKDIPW</sequence>
<dbReference type="GO" id="GO:0016857">
    <property type="term" value="F:racemase and epimerase activity, acting on carbohydrates and derivatives"/>
    <property type="evidence" value="ECO:0007669"/>
    <property type="project" value="InterPro"/>
</dbReference>
<dbReference type="InterPro" id="IPR008000">
    <property type="entry name" value="Rham/fucose_mutarotase"/>
</dbReference>
<evidence type="ECO:0000313" key="1">
    <source>
        <dbReference type="EMBL" id="PBK62930.1"/>
    </source>
</evidence>
<dbReference type="PANTHER" id="PTHR34389">
    <property type="entry name" value="L-RHAMNOSE MUTAROTASE"/>
    <property type="match status" value="1"/>
</dbReference>
<evidence type="ECO:0000313" key="2">
    <source>
        <dbReference type="Proteomes" id="UP000218334"/>
    </source>
</evidence>
<proteinExistence type="predicted"/>
<accession>A0A2H3AZJ6</accession>
<dbReference type="Proteomes" id="UP000218334">
    <property type="component" value="Unassembled WGS sequence"/>
</dbReference>